<dbReference type="InterPro" id="IPR002994">
    <property type="entry name" value="Surf1/Shy1"/>
</dbReference>
<comment type="caution">
    <text evidence="7">The sequence shown here is derived from an EMBL/GenBank/DDBJ whole genome shotgun (WGS) entry which is preliminary data.</text>
</comment>
<evidence type="ECO:0000313" key="7">
    <source>
        <dbReference type="EMBL" id="RMB04657.1"/>
    </source>
</evidence>
<keyword evidence="3 6" id="KW-0812">Transmembrane</keyword>
<accession>A0A3M0C7H6</accession>
<comment type="caution">
    <text evidence="6">Lacks conserved residue(s) required for the propagation of feature annotation.</text>
</comment>
<dbReference type="PROSITE" id="PS50895">
    <property type="entry name" value="SURF1"/>
    <property type="match status" value="1"/>
</dbReference>
<evidence type="ECO:0000256" key="6">
    <source>
        <dbReference type="RuleBase" id="RU363076"/>
    </source>
</evidence>
<dbReference type="PANTHER" id="PTHR23427:SF2">
    <property type="entry name" value="SURFEIT LOCUS PROTEIN 1"/>
    <property type="match status" value="1"/>
</dbReference>
<sequence>MTAMPFRKGFRPGWGVTVSALLALGILISLGTWQALKVGPKTALVEKVSAFLHQAPVPLETVGTPAPYRRVEMTGRFADAAPVRVYGTSTAGKAGYHLYLPFLRAGQVPVMVSPGWVPAHEKTLPPIAGEKTVTVTGATMLSARPGPFTPANDPARGNWYLADVREMARHFGLTDVHPLRVLLEDTDPEALPVGGQVRVDIPNDHFEYALTWYGIALALIAVYLAYGFSRPLK</sequence>
<feature type="transmembrane region" description="Helical" evidence="6">
    <location>
        <begin position="210"/>
        <end position="228"/>
    </location>
</feature>
<evidence type="ECO:0000256" key="4">
    <source>
        <dbReference type="ARBA" id="ARBA00022989"/>
    </source>
</evidence>
<keyword evidence="6" id="KW-1003">Cell membrane</keyword>
<keyword evidence="5 6" id="KW-0472">Membrane</keyword>
<evidence type="ECO:0000256" key="3">
    <source>
        <dbReference type="ARBA" id="ARBA00022692"/>
    </source>
</evidence>
<dbReference type="InterPro" id="IPR045214">
    <property type="entry name" value="Surf1/Surf4"/>
</dbReference>
<evidence type="ECO:0000256" key="1">
    <source>
        <dbReference type="ARBA" id="ARBA00004370"/>
    </source>
</evidence>
<dbReference type="Pfam" id="PF02104">
    <property type="entry name" value="SURF1"/>
    <property type="match status" value="1"/>
</dbReference>
<evidence type="ECO:0000256" key="5">
    <source>
        <dbReference type="ARBA" id="ARBA00023136"/>
    </source>
</evidence>
<dbReference type="GO" id="GO:0005886">
    <property type="term" value="C:plasma membrane"/>
    <property type="evidence" value="ECO:0007669"/>
    <property type="project" value="UniProtKB-SubCell"/>
</dbReference>
<evidence type="ECO:0000313" key="8">
    <source>
        <dbReference type="Proteomes" id="UP000271227"/>
    </source>
</evidence>
<dbReference type="PANTHER" id="PTHR23427">
    <property type="entry name" value="SURFEIT LOCUS PROTEIN"/>
    <property type="match status" value="1"/>
</dbReference>
<name>A0A3M0C7H6_9PROT</name>
<protein>
    <recommendedName>
        <fullName evidence="6">SURF1-like protein</fullName>
    </recommendedName>
</protein>
<keyword evidence="8" id="KW-1185">Reference proteome</keyword>
<comment type="similarity">
    <text evidence="2 6">Belongs to the SURF1 family.</text>
</comment>
<dbReference type="CDD" id="cd06662">
    <property type="entry name" value="SURF1"/>
    <property type="match status" value="1"/>
</dbReference>
<proteinExistence type="inferred from homology"/>
<keyword evidence="4 6" id="KW-1133">Transmembrane helix</keyword>
<dbReference type="Proteomes" id="UP000271227">
    <property type="component" value="Unassembled WGS sequence"/>
</dbReference>
<dbReference type="InParanoid" id="A0A3M0C7H6"/>
<reference evidence="7 8" key="1">
    <citation type="submission" date="2018-10" db="EMBL/GenBank/DDBJ databases">
        <title>Genomic Encyclopedia of Archaeal and Bacterial Type Strains, Phase II (KMG-II): from individual species to whole genera.</title>
        <authorList>
            <person name="Goeker M."/>
        </authorList>
    </citation>
    <scope>NUCLEOTIDE SEQUENCE [LARGE SCALE GENOMIC DNA]</scope>
    <source>
        <strain evidence="7 8">DSM 25217</strain>
    </source>
</reference>
<evidence type="ECO:0000256" key="2">
    <source>
        <dbReference type="ARBA" id="ARBA00007165"/>
    </source>
</evidence>
<gene>
    <name evidence="7" type="ORF">BXY39_2928</name>
</gene>
<dbReference type="EMBL" id="REFR01000013">
    <property type="protein sequence ID" value="RMB04657.1"/>
    <property type="molecule type" value="Genomic_DNA"/>
</dbReference>
<comment type="subcellular location">
    <subcellularLocation>
        <location evidence="6">Cell membrane</location>
        <topology evidence="6">Multi-pass membrane protein</topology>
    </subcellularLocation>
    <subcellularLocation>
        <location evidence="1">Membrane</location>
    </subcellularLocation>
</comment>
<organism evidence="7 8">
    <name type="scientific">Eilatimonas milleporae</name>
    <dbReference type="NCBI Taxonomy" id="911205"/>
    <lineage>
        <taxon>Bacteria</taxon>
        <taxon>Pseudomonadati</taxon>
        <taxon>Pseudomonadota</taxon>
        <taxon>Alphaproteobacteria</taxon>
        <taxon>Kordiimonadales</taxon>
        <taxon>Kordiimonadaceae</taxon>
        <taxon>Eilatimonas</taxon>
    </lineage>
</organism>
<dbReference type="AlphaFoldDB" id="A0A3M0C7H6"/>